<evidence type="ECO:0000313" key="9">
    <source>
        <dbReference type="EMBL" id="TKJ92442.1"/>
    </source>
</evidence>
<comment type="caution">
    <text evidence="9">The sequence shown here is derived from an EMBL/GenBank/DDBJ whole genome shotgun (WGS) entry which is preliminary data.</text>
</comment>
<keyword evidence="4" id="KW-0862">Zinc</keyword>
<gene>
    <name evidence="9" type="ORF">EpCFBP13511_06445</name>
</gene>
<reference evidence="9 10" key="1">
    <citation type="journal article" date="2019" name="Sci. Rep.">
        <title>Differences in resource use lead to coexistence of seed-transmitted microbial populations.</title>
        <authorList>
            <person name="Torres-Cortes G."/>
            <person name="Garcia B.J."/>
            <person name="Compant S."/>
            <person name="Rezki S."/>
            <person name="Jones P."/>
            <person name="Preveaux A."/>
            <person name="Briand M."/>
            <person name="Roulet A."/>
            <person name="Bouchez O."/>
            <person name="Jacobson D."/>
            <person name="Barret M."/>
        </authorList>
    </citation>
    <scope>NUCLEOTIDE SEQUENCE [LARGE SCALE GENOMIC DNA]</scope>
    <source>
        <strain evidence="9 10">CFBP13511</strain>
    </source>
</reference>
<dbReference type="PANTHER" id="PTHR43690:SF17">
    <property type="entry name" value="PROTEIN YHJJ"/>
    <property type="match status" value="1"/>
</dbReference>
<evidence type="ECO:0000256" key="2">
    <source>
        <dbReference type="ARBA" id="ARBA00022670"/>
    </source>
</evidence>
<evidence type="ECO:0000256" key="3">
    <source>
        <dbReference type="ARBA" id="ARBA00022801"/>
    </source>
</evidence>
<evidence type="ECO:0000256" key="5">
    <source>
        <dbReference type="ARBA" id="ARBA00023049"/>
    </source>
</evidence>
<dbReference type="InterPro" id="IPR007863">
    <property type="entry name" value="Peptidase_M16_C"/>
</dbReference>
<dbReference type="GO" id="GO:0046872">
    <property type="term" value="F:metal ion binding"/>
    <property type="evidence" value="ECO:0007669"/>
    <property type="project" value="InterPro"/>
</dbReference>
<keyword evidence="2" id="KW-0645">Protease</keyword>
<dbReference type="SUPFAM" id="SSF63411">
    <property type="entry name" value="LuxS/MPP-like metallohydrolase"/>
    <property type="match status" value="2"/>
</dbReference>
<dbReference type="GO" id="GO:0006508">
    <property type="term" value="P:proteolysis"/>
    <property type="evidence" value="ECO:0007669"/>
    <property type="project" value="UniProtKB-KW"/>
</dbReference>
<dbReference type="STRING" id="1219360.GCA_001571305_01486"/>
<name>A0A4U3FHA8_9GAMM</name>
<dbReference type="GO" id="GO:0008237">
    <property type="term" value="F:metallopeptidase activity"/>
    <property type="evidence" value="ECO:0007669"/>
    <property type="project" value="UniProtKB-KW"/>
</dbReference>
<organism evidence="9 10">
    <name type="scientific">Erwinia persicina</name>
    <dbReference type="NCBI Taxonomy" id="55211"/>
    <lineage>
        <taxon>Bacteria</taxon>
        <taxon>Pseudomonadati</taxon>
        <taxon>Pseudomonadota</taxon>
        <taxon>Gammaproteobacteria</taxon>
        <taxon>Enterobacterales</taxon>
        <taxon>Erwiniaceae</taxon>
        <taxon>Erwinia</taxon>
    </lineage>
</organism>
<feature type="chain" id="PRO_5020276564" evidence="6">
    <location>
        <begin position="25"/>
        <end position="489"/>
    </location>
</feature>
<keyword evidence="6" id="KW-0732">Signal</keyword>
<dbReference type="InterPro" id="IPR011249">
    <property type="entry name" value="Metalloenz_LuxS/M16"/>
</dbReference>
<evidence type="ECO:0000256" key="4">
    <source>
        <dbReference type="ARBA" id="ARBA00022833"/>
    </source>
</evidence>
<evidence type="ECO:0000259" key="7">
    <source>
        <dbReference type="Pfam" id="PF00675"/>
    </source>
</evidence>
<feature type="domain" description="Peptidase M16 C-terminal" evidence="8">
    <location>
        <begin position="200"/>
        <end position="377"/>
    </location>
</feature>
<dbReference type="AlphaFoldDB" id="A0A4U3FHA8"/>
<evidence type="ECO:0000256" key="6">
    <source>
        <dbReference type="SAM" id="SignalP"/>
    </source>
</evidence>
<keyword evidence="5" id="KW-0482">Metalloprotease</keyword>
<dbReference type="Pfam" id="PF05193">
    <property type="entry name" value="Peptidase_M16_C"/>
    <property type="match status" value="1"/>
</dbReference>
<feature type="domain" description="Peptidase M16 N-terminal" evidence="7">
    <location>
        <begin position="52"/>
        <end position="158"/>
    </location>
</feature>
<feature type="signal peptide" evidence="6">
    <location>
        <begin position="1"/>
        <end position="24"/>
    </location>
</feature>
<keyword evidence="3" id="KW-0378">Hydrolase</keyword>
<dbReference type="PANTHER" id="PTHR43690">
    <property type="entry name" value="NARDILYSIN"/>
    <property type="match status" value="1"/>
</dbReference>
<proteinExistence type="inferred from homology"/>
<dbReference type="Gene3D" id="3.30.830.10">
    <property type="entry name" value="Metalloenzyme, LuxS/M16 peptidase-like"/>
    <property type="match status" value="2"/>
</dbReference>
<evidence type="ECO:0000313" key="10">
    <source>
        <dbReference type="Proteomes" id="UP000306393"/>
    </source>
</evidence>
<protein>
    <submittedName>
        <fullName evidence="9">Peptidase M16</fullName>
    </submittedName>
</protein>
<dbReference type="OrthoDB" id="9811314at2"/>
<dbReference type="Proteomes" id="UP000306393">
    <property type="component" value="Unassembled WGS sequence"/>
</dbReference>
<dbReference type="InterPro" id="IPR011765">
    <property type="entry name" value="Pept_M16_N"/>
</dbReference>
<evidence type="ECO:0000259" key="8">
    <source>
        <dbReference type="Pfam" id="PF05193"/>
    </source>
</evidence>
<sequence length="489" mass="55035">MQGTRIRLLIGGILLAAASSTVQAETLQPDPAWQQGKLENGFSWQLLTTPQRPSDRVEIRLMVNTGALVESAQQEGYSHLIPRLALVHNATLDPAQQRSLWQQSIDPQHPQPPAITSYDYTLYNLSLPNNRPELLKEALNWLAATAGKMTINEQVINTAINADDPIATWPGNPQDVWWRYRLKGSAMLAHDPGAPVKVPVDLAQLNAFYKQWYTPDAMTLFVVGNVDTRSLSEQINKIFSPLEGKRDQPSALPTLSPLPQQPVNLVNNAISQDRLALVWDTPWQPIRESQHLLRYWQSDLAREALFWHVQKVLSDKKTQGMQVGFDCRVLYQRAQCAINMDADNAALNNNLEMIAREMVNVRDKGLSQQEFDALMAQKTSELNKLFATYARTDTDVLMSQRLRSQQNAVVDIAPEQYQKLRQAFLSGLTLDMLNQELHQQLTQDMTMVLMQPQGEPETKVKMLLENWQKIMTPVAPADAAPTDGSTSAQ</sequence>
<dbReference type="RefSeq" id="WP_137268939.1">
    <property type="nucleotide sequence ID" value="NZ_QGAC01000005.1"/>
</dbReference>
<dbReference type="EMBL" id="QGAC01000005">
    <property type="protein sequence ID" value="TKJ92442.1"/>
    <property type="molecule type" value="Genomic_DNA"/>
</dbReference>
<accession>A0A4U3FHA8</accession>
<dbReference type="Pfam" id="PF00675">
    <property type="entry name" value="Peptidase_M16"/>
    <property type="match status" value="1"/>
</dbReference>
<evidence type="ECO:0000256" key="1">
    <source>
        <dbReference type="ARBA" id="ARBA00007261"/>
    </source>
</evidence>
<comment type="similarity">
    <text evidence="1">Belongs to the peptidase M16 family.</text>
</comment>
<dbReference type="InterPro" id="IPR050626">
    <property type="entry name" value="Peptidase_M16"/>
</dbReference>